<protein>
    <submittedName>
        <fullName evidence="3">Uncharacterized protein</fullName>
    </submittedName>
</protein>
<feature type="non-terminal residue" evidence="3">
    <location>
        <position position="211"/>
    </location>
</feature>
<sequence>MKQRCGAGPMGGGRRLDRLLLCSWMVLCFTLLQGNAVTNALPFSEYPTTPPKDNAVVNAASALGGPTTNSTSSLRNYDTTNPKPVEGNKPEPELATEPTAEPIAEPESAAEPKAKSTAEPGHVTVPKTNPTAETEPTSDPGAKRDNLTDVATSTEPEATTKPTGRHSGGTTLHPRLRTDGGGNKSTDYTSAVTVKPSSSDKNVYTKPSKAD</sequence>
<dbReference type="EMBL" id="CAXKWB010000031">
    <property type="protein sequence ID" value="CAL4058720.1"/>
    <property type="molecule type" value="Genomic_DNA"/>
</dbReference>
<accession>A0AAV2PI61</accession>
<feature type="compositionally biased region" description="Polar residues" evidence="1">
    <location>
        <begin position="66"/>
        <end position="82"/>
    </location>
</feature>
<keyword evidence="2" id="KW-0732">Signal</keyword>
<feature type="signal peptide" evidence="2">
    <location>
        <begin position="1"/>
        <end position="40"/>
    </location>
</feature>
<dbReference type="Proteomes" id="UP001497623">
    <property type="component" value="Unassembled WGS sequence"/>
</dbReference>
<evidence type="ECO:0000256" key="2">
    <source>
        <dbReference type="SAM" id="SignalP"/>
    </source>
</evidence>
<organism evidence="3 4">
    <name type="scientific">Meganyctiphanes norvegica</name>
    <name type="common">Northern krill</name>
    <name type="synonym">Thysanopoda norvegica</name>
    <dbReference type="NCBI Taxonomy" id="48144"/>
    <lineage>
        <taxon>Eukaryota</taxon>
        <taxon>Metazoa</taxon>
        <taxon>Ecdysozoa</taxon>
        <taxon>Arthropoda</taxon>
        <taxon>Crustacea</taxon>
        <taxon>Multicrustacea</taxon>
        <taxon>Malacostraca</taxon>
        <taxon>Eumalacostraca</taxon>
        <taxon>Eucarida</taxon>
        <taxon>Euphausiacea</taxon>
        <taxon>Euphausiidae</taxon>
        <taxon>Meganyctiphanes</taxon>
    </lineage>
</organism>
<reference evidence="3 4" key="1">
    <citation type="submission" date="2024-05" db="EMBL/GenBank/DDBJ databases">
        <authorList>
            <person name="Wallberg A."/>
        </authorList>
    </citation>
    <scope>NUCLEOTIDE SEQUENCE [LARGE SCALE GENOMIC DNA]</scope>
</reference>
<dbReference type="AlphaFoldDB" id="A0AAV2PI61"/>
<feature type="chain" id="PRO_5043999398" evidence="2">
    <location>
        <begin position="41"/>
        <end position="211"/>
    </location>
</feature>
<evidence type="ECO:0000313" key="4">
    <source>
        <dbReference type="Proteomes" id="UP001497623"/>
    </source>
</evidence>
<gene>
    <name evidence="3" type="ORF">MNOR_LOCUS164</name>
</gene>
<feature type="compositionally biased region" description="Polar residues" evidence="1">
    <location>
        <begin position="184"/>
        <end position="202"/>
    </location>
</feature>
<feature type="compositionally biased region" description="Polar residues" evidence="1">
    <location>
        <begin position="149"/>
        <end position="162"/>
    </location>
</feature>
<feature type="compositionally biased region" description="Polar residues" evidence="1">
    <location>
        <begin position="126"/>
        <end position="137"/>
    </location>
</feature>
<keyword evidence="4" id="KW-1185">Reference proteome</keyword>
<feature type="compositionally biased region" description="Low complexity" evidence="1">
    <location>
        <begin position="93"/>
        <end position="109"/>
    </location>
</feature>
<name>A0AAV2PI61_MEGNR</name>
<proteinExistence type="predicted"/>
<evidence type="ECO:0000313" key="3">
    <source>
        <dbReference type="EMBL" id="CAL4058720.1"/>
    </source>
</evidence>
<feature type="region of interest" description="Disordered" evidence="1">
    <location>
        <begin position="61"/>
        <end position="211"/>
    </location>
</feature>
<evidence type="ECO:0000256" key="1">
    <source>
        <dbReference type="SAM" id="MobiDB-lite"/>
    </source>
</evidence>
<comment type="caution">
    <text evidence="3">The sequence shown here is derived from an EMBL/GenBank/DDBJ whole genome shotgun (WGS) entry which is preliminary data.</text>
</comment>